<accession>A0A4Y2JBF2</accession>
<evidence type="ECO:0000313" key="2">
    <source>
        <dbReference type="EMBL" id="GBM86869.1"/>
    </source>
</evidence>
<evidence type="ECO:0000256" key="1">
    <source>
        <dbReference type="SAM" id="MobiDB-lite"/>
    </source>
</evidence>
<organism evidence="2 3">
    <name type="scientific">Araneus ventricosus</name>
    <name type="common">Orbweaver spider</name>
    <name type="synonym">Epeira ventricosa</name>
    <dbReference type="NCBI Taxonomy" id="182803"/>
    <lineage>
        <taxon>Eukaryota</taxon>
        <taxon>Metazoa</taxon>
        <taxon>Ecdysozoa</taxon>
        <taxon>Arthropoda</taxon>
        <taxon>Chelicerata</taxon>
        <taxon>Arachnida</taxon>
        <taxon>Araneae</taxon>
        <taxon>Araneomorphae</taxon>
        <taxon>Entelegynae</taxon>
        <taxon>Araneoidea</taxon>
        <taxon>Araneidae</taxon>
        <taxon>Araneus</taxon>
    </lineage>
</organism>
<feature type="region of interest" description="Disordered" evidence="1">
    <location>
        <begin position="31"/>
        <end position="65"/>
    </location>
</feature>
<evidence type="ECO:0000313" key="3">
    <source>
        <dbReference type="Proteomes" id="UP000499080"/>
    </source>
</evidence>
<sequence>MQRETVISRRKLWSRPASIAGRMAIWRPGKTVKPYQSLRKQPREKPRGSYIQSAAQRKNEERTEGKIREKVTKEEMDIAELKEFLQALREVQTLIQELPALKP</sequence>
<name>A0A4Y2JBF2_ARAVE</name>
<dbReference type="EMBL" id="BGPR01003345">
    <property type="protein sequence ID" value="GBM86869.1"/>
    <property type="molecule type" value="Genomic_DNA"/>
</dbReference>
<dbReference type="AlphaFoldDB" id="A0A4Y2JBF2"/>
<gene>
    <name evidence="2" type="ORF">AVEN_159715_1</name>
</gene>
<dbReference type="Proteomes" id="UP000499080">
    <property type="component" value="Unassembled WGS sequence"/>
</dbReference>
<proteinExistence type="predicted"/>
<protein>
    <submittedName>
        <fullName evidence="2">Uncharacterized protein</fullName>
    </submittedName>
</protein>
<comment type="caution">
    <text evidence="2">The sequence shown here is derived from an EMBL/GenBank/DDBJ whole genome shotgun (WGS) entry which is preliminary data.</text>
</comment>
<reference evidence="2 3" key="1">
    <citation type="journal article" date="2019" name="Sci. Rep.">
        <title>Orb-weaving spider Araneus ventricosus genome elucidates the spidroin gene catalogue.</title>
        <authorList>
            <person name="Kono N."/>
            <person name="Nakamura H."/>
            <person name="Ohtoshi R."/>
            <person name="Moran D.A.P."/>
            <person name="Shinohara A."/>
            <person name="Yoshida Y."/>
            <person name="Fujiwara M."/>
            <person name="Mori M."/>
            <person name="Tomita M."/>
            <person name="Arakawa K."/>
        </authorList>
    </citation>
    <scope>NUCLEOTIDE SEQUENCE [LARGE SCALE GENOMIC DNA]</scope>
</reference>
<keyword evidence="3" id="KW-1185">Reference proteome</keyword>